<dbReference type="Gene3D" id="2.40.160.20">
    <property type="match status" value="1"/>
</dbReference>
<protein>
    <recommendedName>
        <fullName evidence="3">Outer membrane protein beta-barrel domain-containing protein</fullName>
    </recommendedName>
</protein>
<dbReference type="Proteomes" id="UP001500459">
    <property type="component" value="Unassembled WGS sequence"/>
</dbReference>
<keyword evidence="5" id="KW-1185">Reference proteome</keyword>
<sequence>MKKLVLIACVALFGFSANAQVKLGFGFGYAVPSGDIADFTDGGLSAHFELGYGVTDNIDVSLLYHGEFLAGGSTDVSGQTVSFGAVAIGSYMLNGRYFFTDTKFRPYGSLGLGLASVGSVSIEDDGDETEASEGTSNFAFRPALGFKYGILNMNAAYLSAGKSGEASIADITLNIGLLFTFGGN</sequence>
<feature type="chain" id="PRO_5046891483" description="Outer membrane protein beta-barrel domain-containing protein" evidence="2">
    <location>
        <begin position="20"/>
        <end position="184"/>
    </location>
</feature>
<feature type="signal peptide" evidence="2">
    <location>
        <begin position="1"/>
        <end position="19"/>
    </location>
</feature>
<dbReference type="EMBL" id="BAABCW010000003">
    <property type="protein sequence ID" value="GAA4113713.1"/>
    <property type="molecule type" value="Genomic_DNA"/>
</dbReference>
<evidence type="ECO:0000259" key="3">
    <source>
        <dbReference type="Pfam" id="PF13505"/>
    </source>
</evidence>
<dbReference type="InterPro" id="IPR027385">
    <property type="entry name" value="Beta-barrel_OMP"/>
</dbReference>
<dbReference type="RefSeq" id="WP_344925745.1">
    <property type="nucleotide sequence ID" value="NZ_BAABCW010000003.1"/>
</dbReference>
<dbReference type="SUPFAM" id="SSF56925">
    <property type="entry name" value="OMPA-like"/>
    <property type="match status" value="1"/>
</dbReference>
<comment type="caution">
    <text evidence="4">The sequence shown here is derived from an EMBL/GenBank/DDBJ whole genome shotgun (WGS) entry which is preliminary data.</text>
</comment>
<evidence type="ECO:0000313" key="5">
    <source>
        <dbReference type="Proteomes" id="UP001500459"/>
    </source>
</evidence>
<dbReference type="InterPro" id="IPR011250">
    <property type="entry name" value="OMP/PagP_B-barrel"/>
</dbReference>
<evidence type="ECO:0000313" key="4">
    <source>
        <dbReference type="EMBL" id="GAA4113713.1"/>
    </source>
</evidence>
<evidence type="ECO:0000256" key="2">
    <source>
        <dbReference type="SAM" id="SignalP"/>
    </source>
</evidence>
<keyword evidence="1 2" id="KW-0732">Signal</keyword>
<gene>
    <name evidence="4" type="ORF">GCM10022393_12900</name>
</gene>
<feature type="domain" description="Outer membrane protein beta-barrel" evidence="3">
    <location>
        <begin position="8"/>
        <end position="163"/>
    </location>
</feature>
<evidence type="ECO:0000256" key="1">
    <source>
        <dbReference type="ARBA" id="ARBA00022729"/>
    </source>
</evidence>
<accession>A0ABP7XEH9</accession>
<organism evidence="4 5">
    <name type="scientific">Aquimarina addita</name>
    <dbReference type="NCBI Taxonomy" id="870485"/>
    <lineage>
        <taxon>Bacteria</taxon>
        <taxon>Pseudomonadati</taxon>
        <taxon>Bacteroidota</taxon>
        <taxon>Flavobacteriia</taxon>
        <taxon>Flavobacteriales</taxon>
        <taxon>Flavobacteriaceae</taxon>
        <taxon>Aquimarina</taxon>
    </lineage>
</organism>
<proteinExistence type="predicted"/>
<name>A0ABP7XEH9_9FLAO</name>
<dbReference type="Pfam" id="PF13505">
    <property type="entry name" value="OMP_b-brl"/>
    <property type="match status" value="1"/>
</dbReference>
<reference evidence="5" key="1">
    <citation type="journal article" date="2019" name="Int. J. Syst. Evol. Microbiol.">
        <title>The Global Catalogue of Microorganisms (GCM) 10K type strain sequencing project: providing services to taxonomists for standard genome sequencing and annotation.</title>
        <authorList>
            <consortium name="The Broad Institute Genomics Platform"/>
            <consortium name="The Broad Institute Genome Sequencing Center for Infectious Disease"/>
            <person name="Wu L."/>
            <person name="Ma J."/>
        </authorList>
    </citation>
    <scope>NUCLEOTIDE SEQUENCE [LARGE SCALE GENOMIC DNA]</scope>
    <source>
        <strain evidence="5">JCM 17106</strain>
    </source>
</reference>